<dbReference type="InterPro" id="IPR036388">
    <property type="entry name" value="WH-like_DNA-bd_sf"/>
</dbReference>
<evidence type="ECO:0000256" key="2">
    <source>
        <dbReference type="ARBA" id="ARBA00023015"/>
    </source>
</evidence>
<evidence type="ECO:0000313" key="8">
    <source>
        <dbReference type="Proteomes" id="UP000333828"/>
    </source>
</evidence>
<dbReference type="PRINTS" id="PR00039">
    <property type="entry name" value="HTHLYSR"/>
</dbReference>
<gene>
    <name evidence="7" type="primary">gcvA_4</name>
    <name evidence="7" type="ORF">PIN31115_03718</name>
</gene>
<dbReference type="Proteomes" id="UP000333828">
    <property type="component" value="Unassembled WGS sequence"/>
</dbReference>
<accession>A0A5E4X921</accession>
<evidence type="ECO:0000256" key="3">
    <source>
        <dbReference type="ARBA" id="ARBA00023125"/>
    </source>
</evidence>
<evidence type="ECO:0000313" key="7">
    <source>
        <dbReference type="EMBL" id="VVE32692.1"/>
    </source>
</evidence>
<dbReference type="PANTHER" id="PTHR30537">
    <property type="entry name" value="HTH-TYPE TRANSCRIPTIONAL REGULATOR"/>
    <property type="match status" value="1"/>
</dbReference>
<comment type="similarity">
    <text evidence="1">Belongs to the LysR transcriptional regulatory family.</text>
</comment>
<dbReference type="Pfam" id="PF03466">
    <property type="entry name" value="LysR_substrate"/>
    <property type="match status" value="1"/>
</dbReference>
<feature type="signal peptide" evidence="5">
    <location>
        <begin position="1"/>
        <end position="19"/>
    </location>
</feature>
<keyword evidence="8" id="KW-1185">Reference proteome</keyword>
<dbReference type="Gene3D" id="3.40.190.10">
    <property type="entry name" value="Periplasmic binding protein-like II"/>
    <property type="match status" value="2"/>
</dbReference>
<dbReference type="RefSeq" id="WP_087725606.1">
    <property type="nucleotide sequence ID" value="NZ_CABPSI010000004.1"/>
</dbReference>
<dbReference type="PANTHER" id="PTHR30537:SF5">
    <property type="entry name" value="HTH-TYPE TRANSCRIPTIONAL ACTIVATOR TTDR-RELATED"/>
    <property type="match status" value="1"/>
</dbReference>
<dbReference type="EMBL" id="CABPSI010000004">
    <property type="protein sequence ID" value="VVE32692.1"/>
    <property type="molecule type" value="Genomic_DNA"/>
</dbReference>
<proteinExistence type="inferred from homology"/>
<organism evidence="7 8">
    <name type="scientific">Pandoraea iniqua</name>
    <dbReference type="NCBI Taxonomy" id="2508288"/>
    <lineage>
        <taxon>Bacteria</taxon>
        <taxon>Pseudomonadati</taxon>
        <taxon>Pseudomonadota</taxon>
        <taxon>Betaproteobacteria</taxon>
        <taxon>Burkholderiales</taxon>
        <taxon>Burkholderiaceae</taxon>
        <taxon>Pandoraea</taxon>
    </lineage>
</organism>
<sequence>MRKPIDAALLGALRCFATAARLLSFTRAADALSLTQSAISQQIRQLEKRLGYALFVRGHRSLTLTREGEMLLEGTQRAFDEIETTLVRIASTDEPVRVGCCPSFALHWLVSRLPDFHQHFERNPVQLNAEFTAVGMPDDDTTGVDVAIRYSVDDFPLTDVHALLLDEWLLPVATPTYLQRNPAAAKGRIDKSCVLLHDAAAWTGADASAEWRAWMTAVQPAAIRHVDGPHFNLASMAFSAALNHQGVAIARVSLLTNELRDGRLVPVVPVAVRSPASYWMISRSANSPAASVFNAWLLQECRQFARRRAVDIGKLGIARPADAML</sequence>
<evidence type="ECO:0000256" key="5">
    <source>
        <dbReference type="SAM" id="SignalP"/>
    </source>
</evidence>
<dbReference type="Gene3D" id="1.10.10.10">
    <property type="entry name" value="Winged helix-like DNA-binding domain superfamily/Winged helix DNA-binding domain"/>
    <property type="match status" value="1"/>
</dbReference>
<evidence type="ECO:0000256" key="1">
    <source>
        <dbReference type="ARBA" id="ARBA00009437"/>
    </source>
</evidence>
<dbReference type="InterPro" id="IPR058163">
    <property type="entry name" value="LysR-type_TF_proteobact-type"/>
</dbReference>
<evidence type="ECO:0000259" key="6">
    <source>
        <dbReference type="PROSITE" id="PS50931"/>
    </source>
</evidence>
<feature type="domain" description="HTH lysR-type" evidence="6">
    <location>
        <begin position="13"/>
        <end position="65"/>
    </location>
</feature>
<dbReference type="InterPro" id="IPR000847">
    <property type="entry name" value="LysR_HTH_N"/>
</dbReference>
<dbReference type="SUPFAM" id="SSF53850">
    <property type="entry name" value="Periplasmic binding protein-like II"/>
    <property type="match status" value="1"/>
</dbReference>
<dbReference type="FunFam" id="1.10.10.10:FF:000001">
    <property type="entry name" value="LysR family transcriptional regulator"/>
    <property type="match status" value="1"/>
</dbReference>
<protein>
    <submittedName>
        <fullName evidence="7">Glycine cleavage system transcriptional activator</fullName>
    </submittedName>
</protein>
<dbReference type="InterPro" id="IPR005119">
    <property type="entry name" value="LysR_subst-bd"/>
</dbReference>
<feature type="chain" id="PRO_5022661166" evidence="5">
    <location>
        <begin position="20"/>
        <end position="325"/>
    </location>
</feature>
<keyword evidence="3" id="KW-0238">DNA-binding</keyword>
<keyword evidence="4" id="KW-0804">Transcription</keyword>
<keyword evidence="5" id="KW-0732">Signal</keyword>
<reference evidence="7 8" key="1">
    <citation type="submission" date="2019-08" db="EMBL/GenBank/DDBJ databases">
        <authorList>
            <person name="Peeters C."/>
        </authorList>
    </citation>
    <scope>NUCLEOTIDE SEQUENCE [LARGE SCALE GENOMIC DNA]</scope>
    <source>
        <strain evidence="7 8">LMG 31115</strain>
    </source>
</reference>
<dbReference type="PROSITE" id="PS50931">
    <property type="entry name" value="HTH_LYSR"/>
    <property type="match status" value="1"/>
</dbReference>
<dbReference type="GO" id="GO:0003700">
    <property type="term" value="F:DNA-binding transcription factor activity"/>
    <property type="evidence" value="ECO:0007669"/>
    <property type="project" value="InterPro"/>
</dbReference>
<dbReference type="GO" id="GO:0003677">
    <property type="term" value="F:DNA binding"/>
    <property type="evidence" value="ECO:0007669"/>
    <property type="project" value="UniProtKB-KW"/>
</dbReference>
<evidence type="ECO:0000256" key="4">
    <source>
        <dbReference type="ARBA" id="ARBA00023163"/>
    </source>
</evidence>
<dbReference type="SUPFAM" id="SSF46785">
    <property type="entry name" value="Winged helix' DNA-binding domain"/>
    <property type="match status" value="1"/>
</dbReference>
<dbReference type="AlphaFoldDB" id="A0A5E4X921"/>
<keyword evidence="2" id="KW-0805">Transcription regulation</keyword>
<name>A0A5E4X921_9BURK</name>
<dbReference type="Pfam" id="PF00126">
    <property type="entry name" value="HTH_1"/>
    <property type="match status" value="1"/>
</dbReference>
<dbReference type="InterPro" id="IPR036390">
    <property type="entry name" value="WH_DNA-bd_sf"/>
</dbReference>